<feature type="compositionally biased region" description="Basic residues" evidence="1">
    <location>
        <begin position="294"/>
        <end position="303"/>
    </location>
</feature>
<comment type="caution">
    <text evidence="2">The sequence shown here is derived from an EMBL/GenBank/DDBJ whole genome shotgun (WGS) entry which is preliminary data.</text>
</comment>
<feature type="compositionally biased region" description="Polar residues" evidence="1">
    <location>
        <begin position="96"/>
        <end position="113"/>
    </location>
</feature>
<feature type="region of interest" description="Disordered" evidence="1">
    <location>
        <begin position="49"/>
        <end position="132"/>
    </location>
</feature>
<proteinExistence type="predicted"/>
<sequence>MEEEEGGSSHLCPRCLTLNSSQSEDQSLITLWSNVSMYSNPRSARNMYTKSMNQPPSFDPEPFRPSQSRRSLLNVESPERLGASMRSIRSMDPPISFSSDSCQRTKSMDSPPSFSEEENLDSSQTFHGYGRVDSSESYGLSMMRNNRPMEPPIFSRVPLGPDSLDPGPEPVSQPEPDFTADISVKHLPLGYIEPPPSFKAEPIPRSSQSYSYKMSTERLDASMRRHRFMDPPTSFRDRTHVILDQNLTLNLSLTSQVTSLLITSSLLHISFITAPPPPPLHHCSTSSSSCSSPVRHRNTSPTS</sequence>
<organism evidence="2 3">
    <name type="scientific">Pleuronectes platessa</name>
    <name type="common">European plaice</name>
    <dbReference type="NCBI Taxonomy" id="8262"/>
    <lineage>
        <taxon>Eukaryota</taxon>
        <taxon>Metazoa</taxon>
        <taxon>Chordata</taxon>
        <taxon>Craniata</taxon>
        <taxon>Vertebrata</taxon>
        <taxon>Euteleostomi</taxon>
        <taxon>Actinopterygii</taxon>
        <taxon>Neopterygii</taxon>
        <taxon>Teleostei</taxon>
        <taxon>Neoteleostei</taxon>
        <taxon>Acanthomorphata</taxon>
        <taxon>Carangaria</taxon>
        <taxon>Pleuronectiformes</taxon>
        <taxon>Pleuronectoidei</taxon>
        <taxon>Pleuronectidae</taxon>
        <taxon>Pleuronectes</taxon>
    </lineage>
</organism>
<feature type="compositionally biased region" description="Low complexity" evidence="1">
    <location>
        <begin position="282"/>
        <end position="293"/>
    </location>
</feature>
<dbReference type="EMBL" id="CADEAL010004421">
    <property type="protein sequence ID" value="CAB1459174.1"/>
    <property type="molecule type" value="Genomic_DNA"/>
</dbReference>
<evidence type="ECO:0000313" key="3">
    <source>
        <dbReference type="Proteomes" id="UP001153269"/>
    </source>
</evidence>
<accession>A0A9N7W0B2</accession>
<keyword evidence="3" id="KW-1185">Reference proteome</keyword>
<protein>
    <submittedName>
        <fullName evidence="2">Uncharacterized protein</fullName>
    </submittedName>
</protein>
<dbReference type="AlphaFoldDB" id="A0A9N7W0B2"/>
<evidence type="ECO:0000313" key="2">
    <source>
        <dbReference type="EMBL" id="CAB1459174.1"/>
    </source>
</evidence>
<gene>
    <name evidence="2" type="ORF">PLEPLA_LOCUS47011</name>
</gene>
<name>A0A9N7W0B2_PLEPL</name>
<evidence type="ECO:0000256" key="1">
    <source>
        <dbReference type="SAM" id="MobiDB-lite"/>
    </source>
</evidence>
<feature type="region of interest" description="Disordered" evidence="1">
    <location>
        <begin position="282"/>
        <end position="303"/>
    </location>
</feature>
<dbReference type="Proteomes" id="UP001153269">
    <property type="component" value="Unassembled WGS sequence"/>
</dbReference>
<reference evidence="2" key="1">
    <citation type="submission" date="2020-03" db="EMBL/GenBank/DDBJ databases">
        <authorList>
            <person name="Weist P."/>
        </authorList>
    </citation>
    <scope>NUCLEOTIDE SEQUENCE</scope>
</reference>